<dbReference type="UniPathway" id="UPA00559"/>
<evidence type="ECO:0000313" key="8">
    <source>
        <dbReference type="EMBL" id="CEP23207.1"/>
    </source>
</evidence>
<evidence type="ECO:0000256" key="4">
    <source>
        <dbReference type="ARBA" id="ARBA00022723"/>
    </source>
</evidence>
<dbReference type="CDD" id="cd06257">
    <property type="entry name" value="DnaJ"/>
    <property type="match status" value="1"/>
</dbReference>
<dbReference type="PANTHER" id="PTHR44825">
    <property type="match status" value="1"/>
</dbReference>
<evidence type="ECO:0000313" key="9">
    <source>
        <dbReference type="Proteomes" id="UP000038830"/>
    </source>
</evidence>
<dbReference type="Pfam" id="PF05207">
    <property type="entry name" value="Zn_ribbon_CSL"/>
    <property type="match status" value="1"/>
</dbReference>
<evidence type="ECO:0000256" key="1">
    <source>
        <dbReference type="ARBA" id="ARBA00003474"/>
    </source>
</evidence>
<dbReference type="InterPro" id="IPR007872">
    <property type="entry name" value="DPH_MB_dom"/>
</dbReference>
<evidence type="ECO:0000256" key="2">
    <source>
        <dbReference type="ARBA" id="ARBA00006169"/>
    </source>
</evidence>
<dbReference type="InterPro" id="IPR036869">
    <property type="entry name" value="J_dom_sf"/>
</dbReference>
<reference evidence="9" key="1">
    <citation type="journal article" date="2015" name="J. Biotechnol.">
        <title>The structure of the Cyberlindnera jadinii genome and its relation to Candida utilis analyzed by the occurrence of single nucleotide polymorphisms.</title>
        <authorList>
            <person name="Rupp O."/>
            <person name="Brinkrolf K."/>
            <person name="Buerth C."/>
            <person name="Kunigo M."/>
            <person name="Schneider J."/>
            <person name="Jaenicke S."/>
            <person name="Goesmann A."/>
            <person name="Puehler A."/>
            <person name="Jaeger K.-E."/>
            <person name="Ernst J.F."/>
        </authorList>
    </citation>
    <scope>NUCLEOTIDE SEQUENCE [LARGE SCALE GENOMIC DNA]</scope>
    <source>
        <strain evidence="9">ATCC 18201 / CBS 1600 / BCRC 20928 / JCM 3617 / NBRC 0987 / NRRL Y-1542</strain>
    </source>
</reference>
<dbReference type="SUPFAM" id="SSF46565">
    <property type="entry name" value="Chaperone J-domain"/>
    <property type="match status" value="1"/>
</dbReference>
<dbReference type="AlphaFoldDB" id="A0A0H5C5Y9"/>
<feature type="domain" description="DPH-type MB" evidence="7">
    <location>
        <begin position="87"/>
        <end position="161"/>
    </location>
</feature>
<evidence type="ECO:0000256" key="3">
    <source>
        <dbReference type="ARBA" id="ARBA00021797"/>
    </source>
</evidence>
<dbReference type="SMART" id="SM00271">
    <property type="entry name" value="DnaJ"/>
    <property type="match status" value="1"/>
</dbReference>
<dbReference type="GO" id="GO:0046872">
    <property type="term" value="F:metal ion binding"/>
    <property type="evidence" value="ECO:0007669"/>
    <property type="project" value="UniProtKB-KW"/>
</dbReference>
<protein>
    <recommendedName>
        <fullName evidence="3">Diphthamide biosynthesis protein 4</fullName>
    </recommendedName>
</protein>
<evidence type="ECO:0000259" key="7">
    <source>
        <dbReference type="PROSITE" id="PS51074"/>
    </source>
</evidence>
<dbReference type="EMBL" id="CDQK01000004">
    <property type="protein sequence ID" value="CEP23207.1"/>
    <property type="molecule type" value="Genomic_DNA"/>
</dbReference>
<dbReference type="GO" id="GO:0017183">
    <property type="term" value="P:protein histidyl modification to diphthamide"/>
    <property type="evidence" value="ECO:0007669"/>
    <property type="project" value="UniProtKB-UniPathway"/>
</dbReference>
<dbReference type="Gene3D" id="1.10.287.110">
    <property type="entry name" value="DnaJ domain"/>
    <property type="match status" value="1"/>
</dbReference>
<gene>
    <name evidence="8" type="primary">JJJ3</name>
    <name evidence="8" type="ORF">BN1211_3740</name>
</gene>
<sequence length="167" mass="18835">MEHLTKKSYYELLGVEPSATLAEIKKAYKERLLNSHPDKTLRTTSDNIVVELKTAYSVLCNAEARREYDDEVQRRFQKSGLISSGEGLDVVTLDDFVCDVEAEGEDSIATFRKDCPRCTAQDGFVLTDNDLEDNGTPDGIGGYEIILQCSACSLWLKVQYYEDEEEE</sequence>
<proteinExistence type="inferred from homology"/>
<evidence type="ECO:0000256" key="5">
    <source>
        <dbReference type="ARBA" id="ARBA00023004"/>
    </source>
</evidence>
<organism evidence="8 9">
    <name type="scientific">Cyberlindnera jadinii (strain ATCC 18201 / CBS 1600 / BCRC 20928 / JCM 3617 / NBRC 0987 / NRRL Y-1542)</name>
    <name type="common">Torula yeast</name>
    <name type="synonym">Candida utilis</name>
    <dbReference type="NCBI Taxonomy" id="983966"/>
    <lineage>
        <taxon>Eukaryota</taxon>
        <taxon>Fungi</taxon>
        <taxon>Dikarya</taxon>
        <taxon>Ascomycota</taxon>
        <taxon>Saccharomycotina</taxon>
        <taxon>Saccharomycetes</taxon>
        <taxon>Phaffomycetales</taxon>
        <taxon>Phaffomycetaceae</taxon>
        <taxon>Cyberlindnera</taxon>
    </lineage>
</organism>
<dbReference type="PROSITE" id="PS50076">
    <property type="entry name" value="DNAJ_2"/>
    <property type="match status" value="1"/>
</dbReference>
<dbReference type="InterPro" id="IPR001623">
    <property type="entry name" value="DnaJ_domain"/>
</dbReference>
<dbReference type="Gene3D" id="3.10.660.10">
    <property type="entry name" value="DPH Zinc finger"/>
    <property type="match status" value="1"/>
</dbReference>
<keyword evidence="5" id="KW-0408">Iron</keyword>
<dbReference type="Proteomes" id="UP000038830">
    <property type="component" value="Unassembled WGS sequence"/>
</dbReference>
<dbReference type="PANTHER" id="PTHR44825:SF1">
    <property type="entry name" value="DNAJ HOMOLOG SUBFAMILY C MEMBER 4"/>
    <property type="match status" value="1"/>
</dbReference>
<keyword evidence="4" id="KW-0479">Metal-binding</keyword>
<dbReference type="InterPro" id="IPR052763">
    <property type="entry name" value="DnaJ_C4"/>
</dbReference>
<comment type="similarity">
    <text evidence="2">Belongs to the DPH4 family.</text>
</comment>
<dbReference type="SUPFAM" id="SSF144217">
    <property type="entry name" value="CSL zinc finger"/>
    <property type="match status" value="1"/>
</dbReference>
<comment type="function">
    <text evidence="1">Required for the first step of diphthamide biosynthesis, the transfer of 3-amino-3-carboxypropyl from S-adenosyl-L-methionine to a histidine residue. Diphthamide is a post-translational modification of histidine which occurs in elongation factor 2.</text>
</comment>
<dbReference type="PRINTS" id="PR00625">
    <property type="entry name" value="JDOMAIN"/>
</dbReference>
<dbReference type="Pfam" id="PF00226">
    <property type="entry name" value="DnaJ"/>
    <property type="match status" value="1"/>
</dbReference>
<dbReference type="PROSITE" id="PS51074">
    <property type="entry name" value="DPH_MB"/>
    <property type="match status" value="1"/>
</dbReference>
<accession>A0A0H5C5Y9</accession>
<feature type="domain" description="J" evidence="6">
    <location>
        <begin position="8"/>
        <end position="72"/>
    </location>
</feature>
<dbReference type="InterPro" id="IPR036671">
    <property type="entry name" value="DPH_MB_sf"/>
</dbReference>
<evidence type="ECO:0000259" key="6">
    <source>
        <dbReference type="PROSITE" id="PS50076"/>
    </source>
</evidence>
<name>A0A0H5C5Y9_CYBJN</name>